<sequence length="40" mass="4587">MCCWRLFKGNGSWVSSFFAWCCIVFIINNSVNHVGNIDDC</sequence>
<keyword evidence="1" id="KW-0812">Transmembrane</keyword>
<dbReference type="AlphaFoldDB" id="A0A1H6LXD3"/>
<evidence type="ECO:0000313" key="2">
    <source>
        <dbReference type="EMBL" id="SEH91103.1"/>
    </source>
</evidence>
<dbReference type="EMBL" id="CDSC02000313">
    <property type="protein sequence ID" value="SEH91103.1"/>
    <property type="molecule type" value="Genomic_DNA"/>
</dbReference>
<dbReference type="Proteomes" id="UP000198988">
    <property type="component" value="Unassembled WGS sequence"/>
</dbReference>
<organism evidence="2 3">
    <name type="scientific">Bathymodiolus azoricus thioautotrophic gill symbiont</name>
    <dbReference type="NCBI Taxonomy" id="235205"/>
    <lineage>
        <taxon>Bacteria</taxon>
        <taxon>Pseudomonadati</taxon>
        <taxon>Pseudomonadota</taxon>
        <taxon>Gammaproteobacteria</taxon>
        <taxon>sulfur-oxidizing symbionts</taxon>
    </lineage>
</organism>
<feature type="transmembrane region" description="Helical" evidence="1">
    <location>
        <begin position="12"/>
        <end position="31"/>
    </location>
</feature>
<evidence type="ECO:0000313" key="3">
    <source>
        <dbReference type="Proteomes" id="UP000198988"/>
    </source>
</evidence>
<accession>A0A1H6LXD3</accession>
<name>A0A1H6LXD3_9GAMM</name>
<evidence type="ECO:0000256" key="1">
    <source>
        <dbReference type="SAM" id="Phobius"/>
    </source>
</evidence>
<keyword evidence="1" id="KW-1133">Transmembrane helix</keyword>
<proteinExistence type="predicted"/>
<reference evidence="3" key="1">
    <citation type="submission" date="2016-06" db="EMBL/GenBank/DDBJ databases">
        <authorList>
            <person name="Petersen J."/>
            <person name="Sayavedra L."/>
        </authorList>
    </citation>
    <scope>NUCLEOTIDE SEQUENCE [LARGE SCALE GENOMIC DNA]</scope>
    <source>
        <strain evidence="3">BazSymA</strain>
    </source>
</reference>
<gene>
    <name evidence="2" type="ORF">BAZSYMA_ACONTIG80354_0</name>
</gene>
<keyword evidence="1" id="KW-0472">Membrane</keyword>
<protein>
    <submittedName>
        <fullName evidence="2">Uncharacterized protein</fullName>
    </submittedName>
</protein>